<evidence type="ECO:0008006" key="3">
    <source>
        <dbReference type="Google" id="ProtNLM"/>
    </source>
</evidence>
<protein>
    <recommendedName>
        <fullName evidence="3">Integrase catalytic domain-containing protein</fullName>
    </recommendedName>
</protein>
<keyword evidence="2" id="KW-1185">Reference proteome</keyword>
<dbReference type="PANTHER" id="PTHR37984">
    <property type="entry name" value="PROTEIN CBG26694"/>
    <property type="match status" value="1"/>
</dbReference>
<proteinExistence type="predicted"/>
<dbReference type="Gene3D" id="3.30.420.10">
    <property type="entry name" value="Ribonuclease H-like superfamily/Ribonuclease H"/>
    <property type="match status" value="1"/>
</dbReference>
<dbReference type="AlphaFoldDB" id="A0A5J4NIK8"/>
<dbReference type="EMBL" id="QNGE01002547">
    <property type="protein sequence ID" value="KAA3675397.1"/>
    <property type="molecule type" value="Genomic_DNA"/>
</dbReference>
<accession>A0A5J4NIK8</accession>
<evidence type="ECO:0000313" key="2">
    <source>
        <dbReference type="Proteomes" id="UP000324629"/>
    </source>
</evidence>
<dbReference type="PANTHER" id="PTHR37984:SF15">
    <property type="entry name" value="INTEGRASE CATALYTIC DOMAIN-CONTAINING PROTEIN"/>
    <property type="match status" value="1"/>
</dbReference>
<dbReference type="Proteomes" id="UP000324629">
    <property type="component" value="Unassembled WGS sequence"/>
</dbReference>
<gene>
    <name evidence="1" type="ORF">DEA37_0008628</name>
</gene>
<evidence type="ECO:0000313" key="1">
    <source>
        <dbReference type="EMBL" id="KAA3675397.1"/>
    </source>
</evidence>
<dbReference type="GO" id="GO:0003676">
    <property type="term" value="F:nucleic acid binding"/>
    <property type="evidence" value="ECO:0007669"/>
    <property type="project" value="InterPro"/>
</dbReference>
<reference evidence="1 2" key="1">
    <citation type="journal article" date="2019" name="Gigascience">
        <title>Whole-genome sequence of the oriental lung fluke Paragonimus westermani.</title>
        <authorList>
            <person name="Oey H."/>
            <person name="Zakrzewski M."/>
            <person name="Narain K."/>
            <person name="Devi K.R."/>
            <person name="Agatsuma T."/>
            <person name="Nawaratna S."/>
            <person name="Gobert G.N."/>
            <person name="Jones M.K."/>
            <person name="Ragan M.A."/>
            <person name="McManus D.P."/>
            <person name="Krause L."/>
        </authorList>
    </citation>
    <scope>NUCLEOTIDE SEQUENCE [LARGE SCALE GENOMIC DNA]</scope>
    <source>
        <strain evidence="1 2">IND2009</strain>
    </source>
</reference>
<dbReference type="InterPro" id="IPR036397">
    <property type="entry name" value="RNaseH_sf"/>
</dbReference>
<organism evidence="1 2">
    <name type="scientific">Paragonimus westermani</name>
    <dbReference type="NCBI Taxonomy" id="34504"/>
    <lineage>
        <taxon>Eukaryota</taxon>
        <taxon>Metazoa</taxon>
        <taxon>Spiralia</taxon>
        <taxon>Lophotrochozoa</taxon>
        <taxon>Platyhelminthes</taxon>
        <taxon>Trematoda</taxon>
        <taxon>Digenea</taxon>
        <taxon>Plagiorchiida</taxon>
        <taxon>Troglotremata</taxon>
        <taxon>Troglotrematidae</taxon>
        <taxon>Paragonimus</taxon>
    </lineage>
</organism>
<comment type="caution">
    <text evidence="1">The sequence shown here is derived from an EMBL/GenBank/DDBJ whole genome shotgun (WGS) entry which is preliminary data.</text>
</comment>
<sequence length="229" mass="25944">MTILRAFIERHQSDRWDKILPQCLLAYRAAIHSSTAYTPPLPSLGHEIRLPIEELGERLRVDYKIAAQHQSKSQHLQKSCYDRTANGPVYRIGDHVWLYRPKPPSGAAHNFHRPWLGPVVLVHVRSLTVYVIRDTTVTTADVLTVHYNQSKPVQTPEEAQMRPLPIPPDSVPIAEIPAEGDCTNIDGTEAPGSRFSFQQQQQQQQQPFLTMRVGLFTRLQAQDNVANDS</sequence>
<name>A0A5J4NIK8_9TREM</name>
<dbReference type="InterPro" id="IPR050951">
    <property type="entry name" value="Retrovirus_Pol_polyprotein"/>
</dbReference>